<dbReference type="EMBL" id="AP014965">
    <property type="protein sequence ID" value="BAT08802.1"/>
    <property type="molecule type" value="Genomic_DNA"/>
</dbReference>
<dbReference type="Proteomes" id="UP000059680">
    <property type="component" value="Chromosome 9"/>
</dbReference>
<feature type="region of interest" description="Disordered" evidence="1">
    <location>
        <begin position="42"/>
        <end position="61"/>
    </location>
</feature>
<reference evidence="2 3" key="3">
    <citation type="journal article" date="2013" name="Rice">
        <title>Improvement of the Oryza sativa Nipponbare reference genome using next generation sequence and optical map data.</title>
        <authorList>
            <person name="Kawahara Y."/>
            <person name="de la Bastide M."/>
            <person name="Hamilton J.P."/>
            <person name="Kanamori H."/>
            <person name="McCombie W.R."/>
            <person name="Ouyang S."/>
            <person name="Schwartz D.C."/>
            <person name="Tanaka T."/>
            <person name="Wu J."/>
            <person name="Zhou S."/>
            <person name="Childs K.L."/>
            <person name="Davidson R.M."/>
            <person name="Lin H."/>
            <person name="Quesada-Ocampo L."/>
            <person name="Vaillancourt B."/>
            <person name="Sakai H."/>
            <person name="Lee S.S."/>
            <person name="Kim J."/>
            <person name="Numa H."/>
            <person name="Itoh T."/>
            <person name="Buell C.R."/>
            <person name="Matsumoto T."/>
        </authorList>
    </citation>
    <scope>NUCLEOTIDE SEQUENCE [LARGE SCALE GENOMIC DNA]</scope>
    <source>
        <strain evidence="3">cv. Nipponbare</strain>
    </source>
</reference>
<proteinExistence type="predicted"/>
<gene>
    <name evidence="2" type="ordered locus">Os09g0499450</name>
    <name evidence="2" type="ORF">OSNPB_090499450</name>
</gene>
<feature type="non-terminal residue" evidence="2">
    <location>
        <position position="1"/>
    </location>
</feature>
<evidence type="ECO:0000313" key="2">
    <source>
        <dbReference type="EMBL" id="BAT08802.1"/>
    </source>
</evidence>
<protein>
    <submittedName>
        <fullName evidence="2">Os09g0499450 protein</fullName>
    </submittedName>
</protein>
<evidence type="ECO:0000256" key="1">
    <source>
        <dbReference type="SAM" id="MobiDB-lite"/>
    </source>
</evidence>
<keyword evidence="3" id="KW-1185">Reference proteome</keyword>
<dbReference type="eggNOG" id="ENOG502R7A1">
    <property type="taxonomic scope" value="Eukaryota"/>
</dbReference>
<dbReference type="InParanoid" id="A0A0N7KR21"/>
<dbReference type="PaxDb" id="39947-A0A0N7KR21"/>
<dbReference type="AlphaFoldDB" id="A0A0N7KR21"/>
<feature type="region of interest" description="Disordered" evidence="1">
    <location>
        <begin position="340"/>
        <end position="370"/>
    </location>
</feature>
<feature type="non-terminal residue" evidence="2">
    <location>
        <position position="599"/>
    </location>
</feature>
<sequence>TLIKHHELLVLLPGDGGGHDRLRVHHAIVLQEDLEEVLGEAAHHGHPGLRRRHRRRRGVAKVPEHDLRHRVAVAGAPELPADGLVVGLPVVGRRLVELHVAEHEHGPDHLLRRQPAVDGRAEDLVEHRLEVGVHAPVHPLHEPQLLGEGLALDHVELGPRAEGDHPPRPRLLAELRREHAERHAHVHRRAGHAPGHVAHGDAVAQGALGAEVVHHAAPLQLGHVVLLAAHGGGRDLVRQERARRDLGLALLDGGEVLGEAVLVVLLEQGLVAPHGHGGDAGVGQLGPSPGAHVHLGELENVAQRHQRFPAEAAEDAVGVVLVRELGVVWAGVAREEAAGDGLAEQRRPVKRRSRRGAPLGGESDLPPLAAGGQLLEVGGEEFGEELGDAVEQEAVGAVAVVPLQRLHGELARLPRLLRDLLILRLPAHPLLLLRLPRLGRRHGVEDAAATVASAALSAGQCGSLLLPGLAHLVGGRLGLAELADVVAVDQAEQQLGEVLEVAELGEGGDVAGERPRVVLVHPQRGGVEPLLVGLAGAAHAAEVADELERGERVVRPRGGDEAADAVGGRVGDDLEEEVEAGVARVGVGGGVVLGAGLPR</sequence>
<reference evidence="2 3" key="2">
    <citation type="journal article" date="2013" name="Plant Cell Physiol.">
        <title>Rice Annotation Project Database (RAP-DB): an integrative and interactive database for rice genomics.</title>
        <authorList>
            <person name="Sakai H."/>
            <person name="Lee S.S."/>
            <person name="Tanaka T."/>
            <person name="Numa H."/>
            <person name="Kim J."/>
            <person name="Kawahara Y."/>
            <person name="Wakimoto H."/>
            <person name="Yang C.C."/>
            <person name="Iwamoto M."/>
            <person name="Abe T."/>
            <person name="Yamada Y."/>
            <person name="Muto A."/>
            <person name="Inokuchi H."/>
            <person name="Ikemura T."/>
            <person name="Matsumoto T."/>
            <person name="Sasaki T."/>
            <person name="Itoh T."/>
        </authorList>
    </citation>
    <scope>NUCLEOTIDE SEQUENCE [LARGE SCALE GENOMIC DNA]</scope>
    <source>
        <strain evidence="3">cv. Nipponbare</strain>
    </source>
</reference>
<accession>A0A0N7KR21</accession>
<organism evidence="2 3">
    <name type="scientific">Oryza sativa subsp. japonica</name>
    <name type="common">Rice</name>
    <dbReference type="NCBI Taxonomy" id="39947"/>
    <lineage>
        <taxon>Eukaryota</taxon>
        <taxon>Viridiplantae</taxon>
        <taxon>Streptophyta</taxon>
        <taxon>Embryophyta</taxon>
        <taxon>Tracheophyta</taxon>
        <taxon>Spermatophyta</taxon>
        <taxon>Magnoliopsida</taxon>
        <taxon>Liliopsida</taxon>
        <taxon>Poales</taxon>
        <taxon>Poaceae</taxon>
        <taxon>BOP clade</taxon>
        <taxon>Oryzoideae</taxon>
        <taxon>Oryzeae</taxon>
        <taxon>Oryzinae</taxon>
        <taxon>Oryza</taxon>
        <taxon>Oryza sativa</taxon>
    </lineage>
</organism>
<evidence type="ECO:0000313" key="3">
    <source>
        <dbReference type="Proteomes" id="UP000059680"/>
    </source>
</evidence>
<reference evidence="3" key="1">
    <citation type="journal article" date="2005" name="Nature">
        <title>The map-based sequence of the rice genome.</title>
        <authorList>
            <consortium name="International rice genome sequencing project (IRGSP)"/>
            <person name="Matsumoto T."/>
            <person name="Wu J."/>
            <person name="Kanamori H."/>
            <person name="Katayose Y."/>
            <person name="Fujisawa M."/>
            <person name="Namiki N."/>
            <person name="Mizuno H."/>
            <person name="Yamamoto K."/>
            <person name="Antonio B.A."/>
            <person name="Baba T."/>
            <person name="Sakata K."/>
            <person name="Nagamura Y."/>
            <person name="Aoki H."/>
            <person name="Arikawa K."/>
            <person name="Arita K."/>
            <person name="Bito T."/>
            <person name="Chiden Y."/>
            <person name="Fujitsuka N."/>
            <person name="Fukunaka R."/>
            <person name="Hamada M."/>
            <person name="Harada C."/>
            <person name="Hayashi A."/>
            <person name="Hijishita S."/>
            <person name="Honda M."/>
            <person name="Hosokawa S."/>
            <person name="Ichikawa Y."/>
            <person name="Idonuma A."/>
            <person name="Iijima M."/>
            <person name="Ikeda M."/>
            <person name="Ikeno M."/>
            <person name="Ito K."/>
            <person name="Ito S."/>
            <person name="Ito T."/>
            <person name="Ito Y."/>
            <person name="Ito Y."/>
            <person name="Iwabuchi A."/>
            <person name="Kamiya K."/>
            <person name="Karasawa W."/>
            <person name="Kurita K."/>
            <person name="Katagiri S."/>
            <person name="Kikuta A."/>
            <person name="Kobayashi H."/>
            <person name="Kobayashi N."/>
            <person name="Machita K."/>
            <person name="Maehara T."/>
            <person name="Masukawa M."/>
            <person name="Mizubayashi T."/>
            <person name="Mukai Y."/>
            <person name="Nagasaki H."/>
            <person name="Nagata Y."/>
            <person name="Naito S."/>
            <person name="Nakashima M."/>
            <person name="Nakama Y."/>
            <person name="Nakamichi Y."/>
            <person name="Nakamura M."/>
            <person name="Meguro A."/>
            <person name="Negishi M."/>
            <person name="Ohta I."/>
            <person name="Ohta T."/>
            <person name="Okamoto M."/>
            <person name="Ono N."/>
            <person name="Saji S."/>
            <person name="Sakaguchi M."/>
            <person name="Sakai K."/>
            <person name="Shibata M."/>
            <person name="Shimokawa T."/>
            <person name="Song J."/>
            <person name="Takazaki Y."/>
            <person name="Terasawa K."/>
            <person name="Tsugane M."/>
            <person name="Tsuji K."/>
            <person name="Ueda S."/>
            <person name="Waki K."/>
            <person name="Yamagata H."/>
            <person name="Yamamoto M."/>
            <person name="Yamamoto S."/>
            <person name="Yamane H."/>
            <person name="Yoshiki S."/>
            <person name="Yoshihara R."/>
            <person name="Yukawa K."/>
            <person name="Zhong H."/>
            <person name="Yano M."/>
            <person name="Yuan Q."/>
            <person name="Ouyang S."/>
            <person name="Liu J."/>
            <person name="Jones K.M."/>
            <person name="Gansberger K."/>
            <person name="Moffat K."/>
            <person name="Hill J."/>
            <person name="Bera J."/>
            <person name="Fadrosh D."/>
            <person name="Jin S."/>
            <person name="Johri S."/>
            <person name="Kim M."/>
            <person name="Overton L."/>
            <person name="Reardon M."/>
            <person name="Tsitrin T."/>
            <person name="Vuong H."/>
            <person name="Weaver B."/>
            <person name="Ciecko A."/>
            <person name="Tallon L."/>
            <person name="Jackson J."/>
            <person name="Pai G."/>
            <person name="Aken S.V."/>
            <person name="Utterback T."/>
            <person name="Reidmuller S."/>
            <person name="Feldblyum T."/>
            <person name="Hsiao J."/>
            <person name="Zismann V."/>
            <person name="Iobst S."/>
            <person name="de Vazeille A.R."/>
            <person name="Buell C.R."/>
            <person name="Ying K."/>
            <person name="Li Y."/>
            <person name="Lu T."/>
            <person name="Huang Y."/>
            <person name="Zhao Q."/>
            <person name="Feng Q."/>
            <person name="Zhang L."/>
            <person name="Zhu J."/>
            <person name="Weng Q."/>
            <person name="Mu J."/>
            <person name="Lu Y."/>
            <person name="Fan D."/>
            <person name="Liu Y."/>
            <person name="Guan J."/>
            <person name="Zhang Y."/>
            <person name="Yu S."/>
            <person name="Liu X."/>
            <person name="Zhang Y."/>
            <person name="Hong G."/>
            <person name="Han B."/>
            <person name="Choisne N."/>
            <person name="Demange N."/>
            <person name="Orjeda G."/>
            <person name="Samain S."/>
            <person name="Cattolico L."/>
            <person name="Pelletier E."/>
            <person name="Couloux A."/>
            <person name="Segurens B."/>
            <person name="Wincker P."/>
            <person name="D'Hont A."/>
            <person name="Scarpelli C."/>
            <person name="Weissenbach J."/>
            <person name="Salanoubat M."/>
            <person name="Quetier F."/>
            <person name="Yu Y."/>
            <person name="Kim H.R."/>
            <person name="Rambo T."/>
            <person name="Currie J."/>
            <person name="Collura K."/>
            <person name="Luo M."/>
            <person name="Yang T."/>
            <person name="Ammiraju J.S.S."/>
            <person name="Engler F."/>
            <person name="Soderlund C."/>
            <person name="Wing R.A."/>
            <person name="Palmer L.E."/>
            <person name="de la Bastide M."/>
            <person name="Spiegel L."/>
            <person name="Nascimento L."/>
            <person name="Zutavern T."/>
            <person name="O'Shaughnessy A."/>
            <person name="Dike S."/>
            <person name="Dedhia N."/>
            <person name="Preston R."/>
            <person name="Balija V."/>
            <person name="McCombie W.R."/>
            <person name="Chow T."/>
            <person name="Chen H."/>
            <person name="Chung M."/>
            <person name="Chen C."/>
            <person name="Shaw J."/>
            <person name="Wu H."/>
            <person name="Hsiao K."/>
            <person name="Chao Y."/>
            <person name="Chu M."/>
            <person name="Cheng C."/>
            <person name="Hour A."/>
            <person name="Lee P."/>
            <person name="Lin S."/>
            <person name="Lin Y."/>
            <person name="Liou J."/>
            <person name="Liu S."/>
            <person name="Hsing Y."/>
            <person name="Raghuvanshi S."/>
            <person name="Mohanty A."/>
            <person name="Bharti A.K."/>
            <person name="Gaur A."/>
            <person name="Gupta V."/>
            <person name="Kumar D."/>
            <person name="Ravi V."/>
            <person name="Vij S."/>
            <person name="Kapur A."/>
            <person name="Khurana P."/>
            <person name="Khurana P."/>
            <person name="Khurana J.P."/>
            <person name="Tyagi A.K."/>
            <person name="Gaikwad K."/>
            <person name="Singh A."/>
            <person name="Dalal V."/>
            <person name="Srivastava S."/>
            <person name="Dixit A."/>
            <person name="Pal A.K."/>
            <person name="Ghazi I.A."/>
            <person name="Yadav M."/>
            <person name="Pandit A."/>
            <person name="Bhargava A."/>
            <person name="Sureshbabu K."/>
            <person name="Batra K."/>
            <person name="Sharma T.R."/>
            <person name="Mohapatra T."/>
            <person name="Singh N.K."/>
            <person name="Messing J."/>
            <person name="Nelson A.B."/>
            <person name="Fuks G."/>
            <person name="Kavchok S."/>
            <person name="Keizer G."/>
            <person name="Linton E."/>
            <person name="Llaca V."/>
            <person name="Song R."/>
            <person name="Tanyolac B."/>
            <person name="Young S."/>
            <person name="Ho-Il K."/>
            <person name="Hahn J.H."/>
            <person name="Sangsakoo G."/>
            <person name="Vanavichit A."/>
            <person name="de Mattos Luiz.A.T."/>
            <person name="Zimmer P.D."/>
            <person name="Malone G."/>
            <person name="Dellagostin O."/>
            <person name="de Oliveira A.C."/>
            <person name="Bevan M."/>
            <person name="Bancroft I."/>
            <person name="Minx P."/>
            <person name="Cordum H."/>
            <person name="Wilson R."/>
            <person name="Cheng Z."/>
            <person name="Jin W."/>
            <person name="Jiang J."/>
            <person name="Leong S.A."/>
            <person name="Iwama H."/>
            <person name="Gojobori T."/>
            <person name="Itoh T."/>
            <person name="Niimura Y."/>
            <person name="Fujii Y."/>
            <person name="Habara T."/>
            <person name="Sakai H."/>
            <person name="Sato Y."/>
            <person name="Wilson G."/>
            <person name="Kumar K."/>
            <person name="McCouch S."/>
            <person name="Juretic N."/>
            <person name="Hoen D."/>
            <person name="Wright S."/>
            <person name="Bruskiewich R."/>
            <person name="Bureau T."/>
            <person name="Miyao A."/>
            <person name="Hirochika H."/>
            <person name="Nishikawa T."/>
            <person name="Kadowaki K."/>
            <person name="Sugiura M."/>
            <person name="Burr B."/>
            <person name="Sasaki T."/>
        </authorList>
    </citation>
    <scope>NUCLEOTIDE SEQUENCE [LARGE SCALE GENOMIC DNA]</scope>
    <source>
        <strain evidence="3">cv. Nipponbare</strain>
    </source>
</reference>
<name>A0A0N7KR21_ORYSJ</name>
<feature type="compositionally biased region" description="Basic residues" evidence="1">
    <location>
        <begin position="44"/>
        <end position="59"/>
    </location>
</feature>